<sequence>MTPDPPTLLGYSTVIFLLLGIHFILTEFSGRRWSRMAWYGAPFFLGAVSGLFSTVHAVLPGLWGFRLSALFMIMAFGAAWQAMRIILGYPQRVFPVLLACIAFFVLSALAGPTGLFRVLSTAFRLSALAILHVLGIQDLRHATQIRTPARRNLEKLLTLYAGFYFLLVALVVWMPAPLGAAPATIWAVASYNFLTVIEVALFALGMIAIPWEQLAFQQQELILQDPLSGGGNRRAFQAWLENDGKNCAHEALLMVDIDHFKNINDVHGHAIGDQIIIAMGRVCKNLLYPTTTLFRIGGDEFVVVFQCGSVDEMLATAQRLRNAFSAETHVIGEEGITATLSIGAALCPGTGISRTDLLARADNALYAAKQTGRDRVVHFAHEENPSPPDISDTSPPCP</sequence>
<evidence type="ECO:0000313" key="6">
    <source>
        <dbReference type="Proteomes" id="UP000075636"/>
    </source>
</evidence>
<keyword evidence="3" id="KW-0472">Membrane</keyword>
<dbReference type="SUPFAM" id="SSF55073">
    <property type="entry name" value="Nucleotide cyclase"/>
    <property type="match status" value="1"/>
</dbReference>
<dbReference type="AlphaFoldDB" id="A0A149TGU4"/>
<dbReference type="GO" id="GO:0005886">
    <property type="term" value="C:plasma membrane"/>
    <property type="evidence" value="ECO:0007669"/>
    <property type="project" value="TreeGrafter"/>
</dbReference>
<feature type="transmembrane region" description="Helical" evidence="3">
    <location>
        <begin position="188"/>
        <end position="209"/>
    </location>
</feature>
<dbReference type="STRING" id="318683.A0U94_00810"/>
<dbReference type="PATRIC" id="fig|318683.6.peg.3018"/>
<dbReference type="GO" id="GO:0052621">
    <property type="term" value="F:diguanylate cyclase activity"/>
    <property type="evidence" value="ECO:0007669"/>
    <property type="project" value="UniProtKB-EC"/>
</dbReference>
<proteinExistence type="predicted"/>
<feature type="transmembrane region" description="Helical" evidence="3">
    <location>
        <begin position="116"/>
        <end position="136"/>
    </location>
</feature>
<dbReference type="Pfam" id="PF00990">
    <property type="entry name" value="GGDEF"/>
    <property type="match status" value="1"/>
</dbReference>
<keyword evidence="3" id="KW-0812">Transmembrane</keyword>
<dbReference type="SMART" id="SM00267">
    <property type="entry name" value="GGDEF"/>
    <property type="match status" value="1"/>
</dbReference>
<dbReference type="InterPro" id="IPR000160">
    <property type="entry name" value="GGDEF_dom"/>
</dbReference>
<accession>A0A149TGU4</accession>
<dbReference type="Gene3D" id="3.30.70.270">
    <property type="match status" value="1"/>
</dbReference>
<evidence type="ECO:0000313" key="5">
    <source>
        <dbReference type="EMBL" id="KXV46946.1"/>
    </source>
</evidence>
<dbReference type="OrthoDB" id="9812260at2"/>
<comment type="caution">
    <text evidence="5">The sequence shown here is derived from an EMBL/GenBank/DDBJ whole genome shotgun (WGS) entry which is preliminary data.</text>
</comment>
<dbReference type="PROSITE" id="PS50887">
    <property type="entry name" value="GGDEF"/>
    <property type="match status" value="1"/>
</dbReference>
<evidence type="ECO:0000259" key="4">
    <source>
        <dbReference type="PROSITE" id="PS50887"/>
    </source>
</evidence>
<feature type="transmembrane region" description="Helical" evidence="3">
    <location>
        <begin position="157"/>
        <end position="176"/>
    </location>
</feature>
<dbReference type="EMBL" id="LHZR01000111">
    <property type="protein sequence ID" value="KXV46946.1"/>
    <property type="molecule type" value="Genomic_DNA"/>
</dbReference>
<dbReference type="EC" id="2.7.7.65" evidence="1"/>
<dbReference type="GO" id="GO:0043709">
    <property type="term" value="P:cell adhesion involved in single-species biofilm formation"/>
    <property type="evidence" value="ECO:0007669"/>
    <property type="project" value="TreeGrafter"/>
</dbReference>
<dbReference type="NCBIfam" id="TIGR00254">
    <property type="entry name" value="GGDEF"/>
    <property type="match status" value="1"/>
</dbReference>
<keyword evidence="3" id="KW-1133">Transmembrane helix</keyword>
<dbReference type="CDD" id="cd01949">
    <property type="entry name" value="GGDEF"/>
    <property type="match status" value="1"/>
</dbReference>
<dbReference type="PANTHER" id="PTHR45138">
    <property type="entry name" value="REGULATORY COMPONENTS OF SENSORY TRANSDUCTION SYSTEM"/>
    <property type="match status" value="1"/>
</dbReference>
<comment type="catalytic activity">
    <reaction evidence="2">
        <text>2 GTP = 3',3'-c-di-GMP + 2 diphosphate</text>
        <dbReference type="Rhea" id="RHEA:24898"/>
        <dbReference type="ChEBI" id="CHEBI:33019"/>
        <dbReference type="ChEBI" id="CHEBI:37565"/>
        <dbReference type="ChEBI" id="CHEBI:58805"/>
        <dbReference type="EC" id="2.7.7.65"/>
    </reaction>
</comment>
<evidence type="ECO:0000256" key="2">
    <source>
        <dbReference type="ARBA" id="ARBA00034247"/>
    </source>
</evidence>
<evidence type="ECO:0000256" key="1">
    <source>
        <dbReference type="ARBA" id="ARBA00012528"/>
    </source>
</evidence>
<dbReference type="PANTHER" id="PTHR45138:SF9">
    <property type="entry name" value="DIGUANYLATE CYCLASE DGCM-RELATED"/>
    <property type="match status" value="1"/>
</dbReference>
<feature type="domain" description="GGDEF" evidence="4">
    <location>
        <begin position="248"/>
        <end position="381"/>
    </location>
</feature>
<reference evidence="5 6" key="1">
    <citation type="submission" date="2015-06" db="EMBL/GenBank/DDBJ databases">
        <title>Improved classification and identification of acetic acid bacteria using matrix-assisted laser desorption/ionization time-of-flight mass spectrometry; Gluconobacter nephelii and Gluconobacter uchimurae are later heterotypic synonyms of Gluconobacter japonicus and Gluconobacter oxydans, respectively.</title>
        <authorList>
            <person name="Li L."/>
            <person name="Cleenwerck I."/>
            <person name="De Vuyst L."/>
            <person name="Vandamme P."/>
        </authorList>
    </citation>
    <scope>NUCLEOTIDE SEQUENCE [LARGE SCALE GENOMIC DNA]</scope>
    <source>
        <strain evidence="5 6">LMG 1768</strain>
    </source>
</reference>
<name>A0A149TGU4_9PROT</name>
<gene>
    <name evidence="5" type="ORF">AD945_12790</name>
</gene>
<organism evidence="5 6">
    <name type="scientific">Gluconobacter albidus</name>
    <dbReference type="NCBI Taxonomy" id="318683"/>
    <lineage>
        <taxon>Bacteria</taxon>
        <taxon>Pseudomonadati</taxon>
        <taxon>Pseudomonadota</taxon>
        <taxon>Alphaproteobacteria</taxon>
        <taxon>Acetobacterales</taxon>
        <taxon>Acetobacteraceae</taxon>
        <taxon>Gluconobacter</taxon>
    </lineage>
</organism>
<feature type="transmembrane region" description="Helical" evidence="3">
    <location>
        <begin position="37"/>
        <end position="59"/>
    </location>
</feature>
<dbReference type="InterPro" id="IPR043128">
    <property type="entry name" value="Rev_trsase/Diguanyl_cyclase"/>
</dbReference>
<dbReference type="InterPro" id="IPR050469">
    <property type="entry name" value="Diguanylate_Cyclase"/>
</dbReference>
<feature type="transmembrane region" description="Helical" evidence="3">
    <location>
        <begin position="93"/>
        <end position="110"/>
    </location>
</feature>
<evidence type="ECO:0000256" key="3">
    <source>
        <dbReference type="SAM" id="Phobius"/>
    </source>
</evidence>
<feature type="transmembrane region" description="Helical" evidence="3">
    <location>
        <begin position="65"/>
        <end position="86"/>
    </location>
</feature>
<dbReference type="GO" id="GO:1902201">
    <property type="term" value="P:negative regulation of bacterial-type flagellum-dependent cell motility"/>
    <property type="evidence" value="ECO:0007669"/>
    <property type="project" value="TreeGrafter"/>
</dbReference>
<protein>
    <recommendedName>
        <fullName evidence="1">diguanylate cyclase</fullName>
        <ecNumber evidence="1">2.7.7.65</ecNumber>
    </recommendedName>
</protein>
<feature type="transmembrane region" description="Helical" evidence="3">
    <location>
        <begin position="6"/>
        <end position="25"/>
    </location>
</feature>
<dbReference type="Proteomes" id="UP000075636">
    <property type="component" value="Unassembled WGS sequence"/>
</dbReference>
<dbReference type="InterPro" id="IPR029787">
    <property type="entry name" value="Nucleotide_cyclase"/>
</dbReference>